<feature type="site" description="Cleavage; by autolysis" evidence="13">
    <location>
        <begin position="190"/>
        <end position="191"/>
    </location>
</feature>
<dbReference type="EC" id="3.4.21.88" evidence="13"/>
<keyword evidence="11 13" id="KW-0234">DNA repair</keyword>
<feature type="compositionally biased region" description="Gly residues" evidence="15">
    <location>
        <begin position="120"/>
        <end position="131"/>
    </location>
</feature>
<dbReference type="Gene3D" id="2.10.109.10">
    <property type="entry name" value="Umud Fragment, subunit A"/>
    <property type="match status" value="1"/>
</dbReference>
<dbReference type="InterPro" id="IPR039418">
    <property type="entry name" value="LexA-like"/>
</dbReference>
<feature type="active site" description="For autocatalytic cleavage activity" evidence="13">
    <location>
        <position position="262"/>
    </location>
</feature>
<dbReference type="Gene3D" id="1.10.10.10">
    <property type="entry name" value="Winged helix-like DNA-binding domain superfamily/Winged helix DNA-binding domain"/>
    <property type="match status" value="1"/>
</dbReference>
<evidence type="ECO:0000256" key="11">
    <source>
        <dbReference type="ARBA" id="ARBA00023204"/>
    </source>
</evidence>
<evidence type="ECO:0000256" key="9">
    <source>
        <dbReference type="ARBA" id="ARBA00023125"/>
    </source>
</evidence>
<dbReference type="InterPro" id="IPR006200">
    <property type="entry name" value="LexA"/>
</dbReference>
<evidence type="ECO:0000256" key="7">
    <source>
        <dbReference type="ARBA" id="ARBA00022813"/>
    </source>
</evidence>
<dbReference type="GO" id="GO:0004252">
    <property type="term" value="F:serine-type endopeptidase activity"/>
    <property type="evidence" value="ECO:0007669"/>
    <property type="project" value="UniProtKB-UniRule"/>
</dbReference>
<keyword evidence="3 13" id="KW-0678">Repressor</keyword>
<keyword evidence="6 13" id="KW-0378">Hydrolase</keyword>
<evidence type="ECO:0000256" key="3">
    <source>
        <dbReference type="ARBA" id="ARBA00022491"/>
    </source>
</evidence>
<dbReference type="InterPro" id="IPR036390">
    <property type="entry name" value="WH_DNA-bd_sf"/>
</dbReference>
<dbReference type="InterPro" id="IPR006199">
    <property type="entry name" value="LexA_DNA-bd_dom"/>
</dbReference>
<feature type="region of interest" description="Disordered" evidence="15">
    <location>
        <begin position="1"/>
        <end position="48"/>
    </location>
</feature>
<dbReference type="HAMAP" id="MF_00015">
    <property type="entry name" value="LexA"/>
    <property type="match status" value="1"/>
</dbReference>
<dbReference type="PANTHER" id="PTHR33516">
    <property type="entry name" value="LEXA REPRESSOR"/>
    <property type="match status" value="1"/>
</dbReference>
<dbReference type="SUPFAM" id="SSF51306">
    <property type="entry name" value="LexA/Signal peptidase"/>
    <property type="match status" value="1"/>
</dbReference>
<reference evidence="18" key="1">
    <citation type="submission" date="2021-10" db="EMBL/GenBank/DDBJ databases">
        <title>Novel species in genus Arthrobacter.</title>
        <authorList>
            <person name="Liu Y."/>
        </authorList>
    </citation>
    <scope>NUCLEOTIDE SEQUENCE</scope>
    <source>
        <strain evidence="18">Zg-Y809</strain>
    </source>
</reference>
<keyword evidence="10 13" id="KW-0804">Transcription</keyword>
<sequence length="301" mass="32137">MFTAQPRHRRDQLTRREPDVARRTASEDSTNKPAAAGTRARAKGLTPRQKTVLEMIQRSVSTNGYPPTMREIGDTVGLASLSSVTHQLMQLEKLGYIRRDPKRPRAMEILIPLMLRDGTSGAGEGDSGRPGSGTARNHAAGNGPAVSAAAGGSTVRQDEGAEPAPALASVTELATSVDTAMVPLVGRIAAGGPILAEQVVEDIMPLPRQLVGHGDLFMLKVSGDSMVDAAICDGDWVVVRRQPTAENGDIVAALLDDEATVKTFRQRNGHTWLLPQNTRYEPIVGDHAVIMGKVVSVMRSL</sequence>
<feature type="domain" description="Peptidase S24/S26A/S26B/S26C" evidence="16">
    <location>
        <begin position="183"/>
        <end position="295"/>
    </location>
</feature>
<evidence type="ECO:0000256" key="12">
    <source>
        <dbReference type="ARBA" id="ARBA00023236"/>
    </source>
</evidence>
<evidence type="ECO:0000256" key="13">
    <source>
        <dbReference type="HAMAP-Rule" id="MF_00015"/>
    </source>
</evidence>
<accession>A0A9X1M1S5</accession>
<dbReference type="InterPro" id="IPR036388">
    <property type="entry name" value="WH-like_DNA-bd_sf"/>
</dbReference>
<protein>
    <recommendedName>
        <fullName evidence="13">LexA repressor</fullName>
        <ecNumber evidence="13">3.4.21.88</ecNumber>
    </recommendedName>
</protein>
<dbReference type="EMBL" id="JAJFZP010000008">
    <property type="protein sequence ID" value="MCC3269843.1"/>
    <property type="molecule type" value="Genomic_DNA"/>
</dbReference>
<feature type="region of interest" description="Disordered" evidence="15">
    <location>
        <begin position="117"/>
        <end position="167"/>
    </location>
</feature>
<comment type="similarity">
    <text evidence="1 13 14">Belongs to the peptidase S24 family.</text>
</comment>
<name>A0A9X1M1S5_9MICC</name>
<dbReference type="GO" id="GO:0006260">
    <property type="term" value="P:DNA replication"/>
    <property type="evidence" value="ECO:0007669"/>
    <property type="project" value="UniProtKB-UniRule"/>
</dbReference>
<feature type="compositionally biased region" description="Basic and acidic residues" evidence="15">
    <location>
        <begin position="11"/>
        <end position="30"/>
    </location>
</feature>
<dbReference type="FunFam" id="2.10.109.10:FF:000001">
    <property type="entry name" value="LexA repressor"/>
    <property type="match status" value="1"/>
</dbReference>
<evidence type="ECO:0000256" key="6">
    <source>
        <dbReference type="ARBA" id="ARBA00022801"/>
    </source>
</evidence>
<keyword evidence="8 13" id="KW-0805">Transcription regulation</keyword>
<dbReference type="GO" id="GO:0009432">
    <property type="term" value="P:SOS response"/>
    <property type="evidence" value="ECO:0007669"/>
    <property type="project" value="UniProtKB-UniRule"/>
</dbReference>
<organism evidence="18 19">
    <name type="scientific">Arthrobacter gengyunqii</name>
    <dbReference type="NCBI Taxonomy" id="2886940"/>
    <lineage>
        <taxon>Bacteria</taxon>
        <taxon>Bacillati</taxon>
        <taxon>Actinomycetota</taxon>
        <taxon>Actinomycetes</taxon>
        <taxon>Micrococcales</taxon>
        <taxon>Micrococcaceae</taxon>
        <taxon>Arthrobacter</taxon>
    </lineage>
</organism>
<dbReference type="InterPro" id="IPR015927">
    <property type="entry name" value="Peptidase_S24_S26A/B/C"/>
</dbReference>
<keyword evidence="4 13" id="KW-0235">DNA replication</keyword>
<comment type="function">
    <text evidence="13">Represses a number of genes involved in the response to DNA damage (SOS response), including recA and lexA. In the presence of single-stranded DNA, RecA interacts with LexA causing an autocatalytic cleavage which disrupts the DNA-binding part of LexA, leading to derepression of the SOS regulon and eventually DNA repair.</text>
</comment>
<evidence type="ECO:0000256" key="15">
    <source>
        <dbReference type="SAM" id="MobiDB-lite"/>
    </source>
</evidence>
<dbReference type="GO" id="GO:0006281">
    <property type="term" value="P:DNA repair"/>
    <property type="evidence" value="ECO:0007669"/>
    <property type="project" value="UniProtKB-UniRule"/>
</dbReference>
<dbReference type="Proteomes" id="UP001139264">
    <property type="component" value="Unassembled WGS sequence"/>
</dbReference>
<dbReference type="CDD" id="cd06529">
    <property type="entry name" value="S24_LexA-like"/>
    <property type="match status" value="1"/>
</dbReference>
<evidence type="ECO:0000256" key="8">
    <source>
        <dbReference type="ARBA" id="ARBA00023015"/>
    </source>
</evidence>
<feature type="compositionally biased region" description="Low complexity" evidence="15">
    <location>
        <begin position="139"/>
        <end position="152"/>
    </location>
</feature>
<keyword evidence="7 13" id="KW-0068">Autocatalytic cleavage</keyword>
<comment type="caution">
    <text evidence="18">The sequence shown here is derived from an EMBL/GenBank/DDBJ whole genome shotgun (WGS) entry which is preliminary data.</text>
</comment>
<dbReference type="InterPro" id="IPR036286">
    <property type="entry name" value="LexA/Signal_pep-like_sf"/>
</dbReference>
<dbReference type="AlphaFoldDB" id="A0A9X1M1S5"/>
<feature type="active site" description="For autocatalytic cleavage activity" evidence="13">
    <location>
        <position position="225"/>
    </location>
</feature>
<gene>
    <name evidence="13 18" type="primary">lexA</name>
    <name evidence="18" type="ORF">LJ751_10770</name>
</gene>
<dbReference type="Pfam" id="PF01726">
    <property type="entry name" value="LexA_DNA_bind"/>
    <property type="match status" value="1"/>
</dbReference>
<dbReference type="SUPFAM" id="SSF46785">
    <property type="entry name" value="Winged helix' DNA-binding domain"/>
    <property type="match status" value="1"/>
</dbReference>
<dbReference type="InterPro" id="IPR006197">
    <property type="entry name" value="Peptidase_S24_LexA"/>
</dbReference>
<dbReference type="Pfam" id="PF00717">
    <property type="entry name" value="Peptidase_S24"/>
    <property type="match status" value="1"/>
</dbReference>
<keyword evidence="12 13" id="KW-0742">SOS response</keyword>
<evidence type="ECO:0000256" key="14">
    <source>
        <dbReference type="RuleBase" id="RU003991"/>
    </source>
</evidence>
<evidence type="ECO:0000259" key="17">
    <source>
        <dbReference type="Pfam" id="PF01726"/>
    </source>
</evidence>
<evidence type="ECO:0000313" key="18">
    <source>
        <dbReference type="EMBL" id="MCC3269843.1"/>
    </source>
</evidence>
<evidence type="ECO:0000256" key="1">
    <source>
        <dbReference type="ARBA" id="ARBA00007484"/>
    </source>
</evidence>
<dbReference type="GO" id="GO:0003677">
    <property type="term" value="F:DNA binding"/>
    <property type="evidence" value="ECO:0007669"/>
    <property type="project" value="UniProtKB-UniRule"/>
</dbReference>
<evidence type="ECO:0000259" key="16">
    <source>
        <dbReference type="Pfam" id="PF00717"/>
    </source>
</evidence>
<evidence type="ECO:0000256" key="10">
    <source>
        <dbReference type="ARBA" id="ARBA00023163"/>
    </source>
</evidence>
<dbReference type="NCBIfam" id="TIGR00498">
    <property type="entry name" value="lexA"/>
    <property type="match status" value="1"/>
</dbReference>
<evidence type="ECO:0000256" key="4">
    <source>
        <dbReference type="ARBA" id="ARBA00022705"/>
    </source>
</evidence>
<dbReference type="PANTHER" id="PTHR33516:SF2">
    <property type="entry name" value="LEXA REPRESSOR-RELATED"/>
    <property type="match status" value="1"/>
</dbReference>
<proteinExistence type="inferred from homology"/>
<feature type="DNA-binding region" description="H-T-H motif" evidence="13">
    <location>
        <begin position="69"/>
        <end position="89"/>
    </location>
</feature>
<evidence type="ECO:0000256" key="2">
    <source>
        <dbReference type="ARBA" id="ARBA00011738"/>
    </source>
</evidence>
<dbReference type="PRINTS" id="PR00726">
    <property type="entry name" value="LEXASERPTASE"/>
</dbReference>
<evidence type="ECO:0000256" key="5">
    <source>
        <dbReference type="ARBA" id="ARBA00022763"/>
    </source>
</evidence>
<dbReference type="InterPro" id="IPR050077">
    <property type="entry name" value="LexA_repressor"/>
</dbReference>
<comment type="subunit">
    <text evidence="2 13">Homodimer.</text>
</comment>
<evidence type="ECO:0000313" key="19">
    <source>
        <dbReference type="Proteomes" id="UP001139264"/>
    </source>
</evidence>
<keyword evidence="5 13" id="KW-0227">DNA damage</keyword>
<dbReference type="FunFam" id="1.10.10.10:FF:000009">
    <property type="entry name" value="LexA repressor"/>
    <property type="match status" value="1"/>
</dbReference>
<feature type="compositionally biased region" description="Basic residues" evidence="15">
    <location>
        <begin position="1"/>
        <end position="10"/>
    </location>
</feature>
<keyword evidence="9 13" id="KW-0238">DNA-binding</keyword>
<feature type="domain" description="LexA repressor DNA-binding" evidence="17">
    <location>
        <begin position="43"/>
        <end position="106"/>
    </location>
</feature>
<dbReference type="GO" id="GO:0006508">
    <property type="term" value="P:proteolysis"/>
    <property type="evidence" value="ECO:0007669"/>
    <property type="project" value="InterPro"/>
</dbReference>
<comment type="catalytic activity">
    <reaction evidence="13">
        <text>Hydrolysis of Ala-|-Gly bond in repressor LexA.</text>
        <dbReference type="EC" id="3.4.21.88"/>
    </reaction>
</comment>
<dbReference type="GO" id="GO:0045892">
    <property type="term" value="P:negative regulation of DNA-templated transcription"/>
    <property type="evidence" value="ECO:0007669"/>
    <property type="project" value="UniProtKB-UniRule"/>
</dbReference>